<dbReference type="GO" id="GO:0006355">
    <property type="term" value="P:regulation of DNA-templated transcription"/>
    <property type="evidence" value="ECO:0007669"/>
    <property type="project" value="UniProtKB-ARBA"/>
</dbReference>
<dbReference type="Gene3D" id="1.10.10.10">
    <property type="entry name" value="Winged helix-like DNA-binding domain superfamily/Winged helix DNA-binding domain"/>
    <property type="match status" value="1"/>
</dbReference>
<dbReference type="InterPro" id="IPR011991">
    <property type="entry name" value="ArsR-like_HTH"/>
</dbReference>
<reference evidence="1 2" key="1">
    <citation type="submission" date="2017-04" db="EMBL/GenBank/DDBJ databases">
        <authorList>
            <person name="Afonso C.L."/>
            <person name="Miller P.J."/>
            <person name="Scott M.A."/>
            <person name="Spackman E."/>
            <person name="Goraichik I."/>
            <person name="Dimitrov K.M."/>
            <person name="Suarez D.L."/>
            <person name="Swayne D.E."/>
        </authorList>
    </citation>
    <scope>NUCLEOTIDE SEQUENCE [LARGE SCALE GENOMIC DNA]</scope>
    <source>
        <strain evidence="1 2">VK13</strain>
    </source>
</reference>
<dbReference type="Proteomes" id="UP000192708">
    <property type="component" value="Unassembled WGS sequence"/>
</dbReference>
<proteinExistence type="predicted"/>
<sequence length="210" mass="22776">MARKKNNENLSEKHATVLKFLSGKGPSPIGSEMQGASGPLEKQFVDDVEAHIINQDQENESCPKPTAFEDLIVVLRLVIDNREMLILIEQGNCASVSELARKLGRELSNVSRTLSKLVAYGLVDFVKGEGQVSKKPVLLVNLPKGTQTDDWAEAYCVARAVRGGGLTRIEPGKFTVAEEAVRSALGEAAKAFNTLIAPSENLQTLKHLPV</sequence>
<dbReference type="SUPFAM" id="SSF46785">
    <property type="entry name" value="Winged helix' DNA-binding domain"/>
    <property type="match status" value="1"/>
</dbReference>
<dbReference type="CDD" id="cd00090">
    <property type="entry name" value="HTH_ARSR"/>
    <property type="match status" value="1"/>
</dbReference>
<organism evidence="1 2">
    <name type="scientific">Polynucleobacter kasalickyi</name>
    <dbReference type="NCBI Taxonomy" id="1938817"/>
    <lineage>
        <taxon>Bacteria</taxon>
        <taxon>Pseudomonadati</taxon>
        <taxon>Pseudomonadota</taxon>
        <taxon>Betaproteobacteria</taxon>
        <taxon>Burkholderiales</taxon>
        <taxon>Burkholderiaceae</taxon>
        <taxon>Polynucleobacter</taxon>
    </lineage>
</organism>
<dbReference type="InterPro" id="IPR036390">
    <property type="entry name" value="WH_DNA-bd_sf"/>
</dbReference>
<dbReference type="AlphaFoldDB" id="A0A1W1Y8U4"/>
<evidence type="ECO:0000313" key="2">
    <source>
        <dbReference type="Proteomes" id="UP000192708"/>
    </source>
</evidence>
<name>A0A1W1Y8U4_9BURK</name>
<dbReference type="Pfam" id="PF25212">
    <property type="entry name" value="HVO_A0114"/>
    <property type="match status" value="1"/>
</dbReference>
<gene>
    <name evidence="1" type="ORF">SAMN06296008_10281</name>
</gene>
<dbReference type="InterPro" id="IPR036388">
    <property type="entry name" value="WH-like_DNA-bd_sf"/>
</dbReference>
<protein>
    <submittedName>
        <fullName evidence="1">MarR family protein</fullName>
    </submittedName>
</protein>
<accession>A0A1W1Y8U4</accession>
<dbReference type="EMBL" id="FWXJ01000002">
    <property type="protein sequence ID" value="SMC32251.1"/>
    <property type="molecule type" value="Genomic_DNA"/>
</dbReference>
<evidence type="ECO:0000313" key="1">
    <source>
        <dbReference type="EMBL" id="SMC32251.1"/>
    </source>
</evidence>
<keyword evidence="2" id="KW-1185">Reference proteome</keyword>